<feature type="domain" description="Predicted membrane protein YciQ-like C-terminal" evidence="5">
    <location>
        <begin position="308"/>
        <end position="609"/>
    </location>
</feature>
<feature type="transmembrane region" description="Helical" evidence="2">
    <location>
        <begin position="439"/>
        <end position="456"/>
    </location>
</feature>
<sequence length="683" mass="75049">MSHLPLRALRALQAFVLLLLAVASTAFADSKMIIVKDASQLPAGAIPAYEHILSFNSRARFNADGSMEIRENIKVLALGKEIRRGIFRTLPLTWNRQDGKIFRVDYEIKSVSRDGEYELYSLDKEAKTLTLRIGSAQQTLRPGIYNYEIRYQVSNHFSRFPEWDELYWNVTGNDWAWPITKASFRLELPDAAANLNADAKDGRLRSIDVYTGTAGAKEHNAEVLPDGSVRTLRPLAKGEGLTVVYTWPRAILAGAPTPEAALPLVHLLVPTLKTSVIWLPLLLMAGYYLRWWRKNVTQAGLKMPPVVPLYSLPSSMSPGYLRFITRRKYDDVAFSSDLLALVAKRGMAVTGDKNQAHSPWLSDSGAKQRLTRLPVEGNRRLNSDDLQLLSTLFKGKQKNIDLSKAHQRSMQNARQQQEKRCEIQRAKLFRKWAQPLRRSIYIALLVPIVCGIWINAEVALLTIPAALFMLIGGAMLTFLLRFLCRPREMWRSWGPVPLFFAVVFGPFATLGGGLFLFGMLPITQLPAGYIGALLAAIALCVFVGWKTPRYTQHGLDELAVAKGLTLYLGTAEKHRYQIIYPPAQMISHFEELLPVALALGVGKTWANTFAHYLSTTGAMSEAFASADWGSVSHFSESCRTSSMAKPDDSSGSGSSSGSGYSGSGSSGGGSSGGGSGGGGGGGW</sequence>
<evidence type="ECO:0000313" key="7">
    <source>
        <dbReference type="Proteomes" id="UP000318370"/>
    </source>
</evidence>
<name>A0A564H6N2_9ENTR</name>
<feature type="compositionally biased region" description="Gly residues" evidence="1">
    <location>
        <begin position="654"/>
        <end position="683"/>
    </location>
</feature>
<reference evidence="6 7" key="1">
    <citation type="submission" date="2019-07" db="EMBL/GenBank/DDBJ databases">
        <authorList>
            <person name="Brisse S."/>
            <person name="Rodrigues C."/>
            <person name="Thorpe H."/>
        </authorList>
    </citation>
    <scope>NUCLEOTIDE SEQUENCE [LARGE SCALE GENOMIC DNA]</scope>
    <source>
        <strain evidence="6">SB6408</strain>
    </source>
</reference>
<dbReference type="InterPro" id="IPR048389">
    <property type="entry name" value="YciQ-like_C"/>
</dbReference>
<evidence type="ECO:0000256" key="2">
    <source>
        <dbReference type="SAM" id="Phobius"/>
    </source>
</evidence>
<feature type="transmembrane region" description="Helical" evidence="2">
    <location>
        <begin position="462"/>
        <end position="484"/>
    </location>
</feature>
<evidence type="ECO:0008006" key="8">
    <source>
        <dbReference type="Google" id="ProtNLM"/>
    </source>
</evidence>
<dbReference type="Pfam" id="PF20990">
    <property type="entry name" value="DUF2207_C"/>
    <property type="match status" value="1"/>
</dbReference>
<dbReference type="Pfam" id="PF09972">
    <property type="entry name" value="DUF2207"/>
    <property type="match status" value="1"/>
</dbReference>
<keyword evidence="3" id="KW-0732">Signal</keyword>
<keyword evidence="2" id="KW-1133">Transmembrane helix</keyword>
<evidence type="ECO:0000256" key="1">
    <source>
        <dbReference type="SAM" id="MobiDB-lite"/>
    </source>
</evidence>
<gene>
    <name evidence="6" type="ORF">SB6408_00166</name>
</gene>
<dbReference type="RefSeq" id="WP_142461519.1">
    <property type="nucleotide sequence ID" value="NZ_CABGHF010000001.1"/>
</dbReference>
<feature type="chain" id="PRO_5021853325" description="DUF2207 domain-containing protein" evidence="3">
    <location>
        <begin position="29"/>
        <end position="683"/>
    </location>
</feature>
<protein>
    <recommendedName>
        <fullName evidence="8">DUF2207 domain-containing protein</fullName>
    </recommendedName>
</protein>
<proteinExistence type="predicted"/>
<keyword evidence="2" id="KW-0472">Membrane</keyword>
<dbReference type="InterPro" id="IPR018702">
    <property type="entry name" value="DUF2207"/>
</dbReference>
<accession>A0A564H6N2</accession>
<evidence type="ECO:0000259" key="5">
    <source>
        <dbReference type="Pfam" id="PF20990"/>
    </source>
</evidence>
<dbReference type="AlphaFoldDB" id="A0A564H6N2"/>
<evidence type="ECO:0000313" key="6">
    <source>
        <dbReference type="EMBL" id="VUS29112.1"/>
    </source>
</evidence>
<feature type="region of interest" description="Disordered" evidence="1">
    <location>
        <begin position="639"/>
        <end position="683"/>
    </location>
</feature>
<feature type="transmembrane region" description="Helical" evidence="2">
    <location>
        <begin position="267"/>
        <end position="289"/>
    </location>
</feature>
<evidence type="ECO:0000259" key="4">
    <source>
        <dbReference type="Pfam" id="PF09972"/>
    </source>
</evidence>
<dbReference type="Proteomes" id="UP000318370">
    <property type="component" value="Unassembled WGS sequence"/>
</dbReference>
<evidence type="ECO:0000256" key="3">
    <source>
        <dbReference type="SAM" id="SignalP"/>
    </source>
</evidence>
<feature type="transmembrane region" description="Helical" evidence="2">
    <location>
        <begin position="496"/>
        <end position="520"/>
    </location>
</feature>
<feature type="domain" description="DUF2207" evidence="4">
    <location>
        <begin position="52"/>
        <end position="247"/>
    </location>
</feature>
<feature type="signal peptide" evidence="3">
    <location>
        <begin position="1"/>
        <end position="28"/>
    </location>
</feature>
<keyword evidence="2" id="KW-0812">Transmembrane</keyword>
<feature type="transmembrane region" description="Helical" evidence="2">
    <location>
        <begin position="526"/>
        <end position="545"/>
    </location>
</feature>
<organism evidence="6 7">
    <name type="scientific">Klebsiella spallanzanii</name>
    <dbReference type="NCBI Taxonomy" id="2587528"/>
    <lineage>
        <taxon>Bacteria</taxon>
        <taxon>Pseudomonadati</taxon>
        <taxon>Pseudomonadota</taxon>
        <taxon>Gammaproteobacteria</taxon>
        <taxon>Enterobacterales</taxon>
        <taxon>Enterobacteriaceae</taxon>
        <taxon>Klebsiella/Raoultella group</taxon>
        <taxon>Klebsiella</taxon>
    </lineage>
</organism>
<dbReference type="EMBL" id="CABGHF010000001">
    <property type="protein sequence ID" value="VUS29112.1"/>
    <property type="molecule type" value="Genomic_DNA"/>
</dbReference>